<feature type="transmembrane region" description="Helical" evidence="1">
    <location>
        <begin position="5"/>
        <end position="24"/>
    </location>
</feature>
<keyword evidence="1" id="KW-1133">Transmembrane helix</keyword>
<feature type="transmembrane region" description="Helical" evidence="1">
    <location>
        <begin position="30"/>
        <end position="46"/>
    </location>
</feature>
<evidence type="ECO:0000313" key="2">
    <source>
        <dbReference type="EMBL" id="MBH0228610.1"/>
    </source>
</evidence>
<protein>
    <submittedName>
        <fullName evidence="2">Uncharacterized protein</fullName>
    </submittedName>
</protein>
<keyword evidence="1" id="KW-0472">Membrane</keyword>
<dbReference type="Proteomes" id="UP000614490">
    <property type="component" value="Unassembled WGS sequence"/>
</dbReference>
<gene>
    <name evidence="2" type="ORF">H0267_00175</name>
</gene>
<proteinExistence type="predicted"/>
<reference evidence="2 3" key="1">
    <citation type="journal article" date="2005" name="Int. J. Syst. Evol. Microbiol.">
        <title>Halobacillus yeomjeoni sp. nov., isolated from a marine solar saltern in Korea.</title>
        <authorList>
            <person name="Yoon J.H."/>
            <person name="Kang S.J."/>
            <person name="Lee C.H."/>
            <person name="Oh H.W."/>
            <person name="Oh T.K."/>
        </authorList>
    </citation>
    <scope>NUCLEOTIDE SEQUENCE [LARGE SCALE GENOMIC DNA]</scope>
    <source>
        <strain evidence="2 3">KCTC 3957</strain>
    </source>
</reference>
<comment type="caution">
    <text evidence="2">The sequence shown here is derived from an EMBL/GenBank/DDBJ whole genome shotgun (WGS) entry which is preliminary data.</text>
</comment>
<keyword evidence="1" id="KW-0812">Transmembrane</keyword>
<evidence type="ECO:0000256" key="1">
    <source>
        <dbReference type="SAM" id="Phobius"/>
    </source>
</evidence>
<dbReference type="AlphaFoldDB" id="A0A931HR58"/>
<evidence type="ECO:0000313" key="3">
    <source>
        <dbReference type="Proteomes" id="UP000614490"/>
    </source>
</evidence>
<dbReference type="RefSeq" id="WP_197315266.1">
    <property type="nucleotide sequence ID" value="NZ_JADZSC010000001.1"/>
</dbReference>
<accession>A0A931HR58</accession>
<dbReference type="EMBL" id="JADZSC010000001">
    <property type="protein sequence ID" value="MBH0228610.1"/>
    <property type="molecule type" value="Genomic_DNA"/>
</dbReference>
<name>A0A931HR58_9BACI</name>
<organism evidence="2 3">
    <name type="scientific">Halobacillus yeomjeoni</name>
    <dbReference type="NCBI Taxonomy" id="311194"/>
    <lineage>
        <taxon>Bacteria</taxon>
        <taxon>Bacillati</taxon>
        <taxon>Bacillota</taxon>
        <taxon>Bacilli</taxon>
        <taxon>Bacillales</taxon>
        <taxon>Bacillaceae</taxon>
        <taxon>Halobacillus</taxon>
    </lineage>
</organism>
<sequence>MNQTLMSSILFLVSAAIWAVLAFFYEDFRWLNVFLFIVFLVMGLAKRKRYQEGREKGED</sequence>
<keyword evidence="3" id="KW-1185">Reference proteome</keyword>